<dbReference type="PANTHER" id="PTHR33885">
    <property type="entry name" value="PHAGE SHOCK PROTEIN C"/>
    <property type="match status" value="1"/>
</dbReference>
<dbReference type="PANTHER" id="PTHR33885:SF3">
    <property type="entry name" value="PHAGE SHOCK PROTEIN C"/>
    <property type="match status" value="1"/>
</dbReference>
<dbReference type="Proteomes" id="UP000294558">
    <property type="component" value="Unassembled WGS sequence"/>
</dbReference>
<gene>
    <name evidence="8" type="ORF">BDK89_3708</name>
</gene>
<accession>A0A4R7I5W6</accession>
<feature type="transmembrane region" description="Helical" evidence="6">
    <location>
        <begin position="34"/>
        <end position="60"/>
    </location>
</feature>
<dbReference type="RefSeq" id="WP_133870332.1">
    <property type="nucleotide sequence ID" value="NZ_SOAU01000001.1"/>
</dbReference>
<evidence type="ECO:0000256" key="3">
    <source>
        <dbReference type="ARBA" id="ARBA00022692"/>
    </source>
</evidence>
<keyword evidence="3 6" id="KW-0812">Transmembrane</keyword>
<dbReference type="OrthoDB" id="7359894at2"/>
<evidence type="ECO:0000256" key="2">
    <source>
        <dbReference type="ARBA" id="ARBA00022475"/>
    </source>
</evidence>
<evidence type="ECO:0000313" key="9">
    <source>
        <dbReference type="Proteomes" id="UP000294558"/>
    </source>
</evidence>
<organism evidence="8 9">
    <name type="scientific">Ilumatobacter fluminis</name>
    <dbReference type="NCBI Taxonomy" id="467091"/>
    <lineage>
        <taxon>Bacteria</taxon>
        <taxon>Bacillati</taxon>
        <taxon>Actinomycetota</taxon>
        <taxon>Acidimicrobiia</taxon>
        <taxon>Acidimicrobiales</taxon>
        <taxon>Ilumatobacteraceae</taxon>
        <taxon>Ilumatobacter</taxon>
    </lineage>
</organism>
<evidence type="ECO:0000256" key="4">
    <source>
        <dbReference type="ARBA" id="ARBA00022989"/>
    </source>
</evidence>
<evidence type="ECO:0000256" key="5">
    <source>
        <dbReference type="ARBA" id="ARBA00023136"/>
    </source>
</evidence>
<dbReference type="InterPro" id="IPR007168">
    <property type="entry name" value="Phageshock_PspC_N"/>
</dbReference>
<evidence type="ECO:0000256" key="6">
    <source>
        <dbReference type="SAM" id="Phobius"/>
    </source>
</evidence>
<reference evidence="8 9" key="1">
    <citation type="submission" date="2019-03" db="EMBL/GenBank/DDBJ databases">
        <title>Sequencing the genomes of 1000 actinobacteria strains.</title>
        <authorList>
            <person name="Klenk H.-P."/>
        </authorList>
    </citation>
    <scope>NUCLEOTIDE SEQUENCE [LARGE SCALE GENOMIC DNA]</scope>
    <source>
        <strain evidence="8 9">DSM 18936</strain>
    </source>
</reference>
<evidence type="ECO:0000259" key="7">
    <source>
        <dbReference type="Pfam" id="PF04024"/>
    </source>
</evidence>
<keyword evidence="4 6" id="KW-1133">Transmembrane helix</keyword>
<protein>
    <submittedName>
        <fullName evidence="8">Phage shock protein C (PspC) family protein</fullName>
    </submittedName>
</protein>
<evidence type="ECO:0000313" key="8">
    <source>
        <dbReference type="EMBL" id="TDT18093.1"/>
    </source>
</evidence>
<dbReference type="EMBL" id="SOAU01000001">
    <property type="protein sequence ID" value="TDT18093.1"/>
    <property type="molecule type" value="Genomic_DNA"/>
</dbReference>
<comment type="caution">
    <text evidence="8">The sequence shown here is derived from an EMBL/GenBank/DDBJ whole genome shotgun (WGS) entry which is preliminary data.</text>
</comment>
<keyword evidence="2" id="KW-1003">Cell membrane</keyword>
<proteinExistence type="predicted"/>
<evidence type="ECO:0000256" key="1">
    <source>
        <dbReference type="ARBA" id="ARBA00004162"/>
    </source>
</evidence>
<dbReference type="Pfam" id="PF04024">
    <property type="entry name" value="PspC"/>
    <property type="match status" value="1"/>
</dbReference>
<keyword evidence="9" id="KW-1185">Reference proteome</keyword>
<sequence length="92" mass="9865">MPRRDNPLYRDTSDQKIAGVCSGLARYFDLDTTLVRVVFVALLVFGGWSLVAYLLLWWLIDPAPAGTWAAPAAGDVIAADAAESTESEPPAA</sequence>
<keyword evidence="5 6" id="KW-0472">Membrane</keyword>
<name>A0A4R7I5W6_9ACTN</name>
<dbReference type="AlphaFoldDB" id="A0A4R7I5W6"/>
<comment type="subcellular location">
    <subcellularLocation>
        <location evidence="1">Cell membrane</location>
        <topology evidence="1">Single-pass membrane protein</topology>
    </subcellularLocation>
</comment>
<feature type="domain" description="Phage shock protein PspC N-terminal" evidence="7">
    <location>
        <begin position="7"/>
        <end position="62"/>
    </location>
</feature>
<dbReference type="InterPro" id="IPR052027">
    <property type="entry name" value="PspC"/>
</dbReference>
<dbReference type="GO" id="GO:0005886">
    <property type="term" value="C:plasma membrane"/>
    <property type="evidence" value="ECO:0007669"/>
    <property type="project" value="UniProtKB-SubCell"/>
</dbReference>